<name>A0ACC0WMP5_9STRA</name>
<organism evidence="1 2">
    <name type="scientific">Peronosclerospora sorghi</name>
    <dbReference type="NCBI Taxonomy" id="230839"/>
    <lineage>
        <taxon>Eukaryota</taxon>
        <taxon>Sar</taxon>
        <taxon>Stramenopiles</taxon>
        <taxon>Oomycota</taxon>
        <taxon>Peronosporomycetes</taxon>
        <taxon>Peronosporales</taxon>
        <taxon>Peronosporaceae</taxon>
        <taxon>Peronosclerospora</taxon>
    </lineage>
</organism>
<dbReference type="EMBL" id="CM047591">
    <property type="protein sequence ID" value="KAI9919173.1"/>
    <property type="molecule type" value="Genomic_DNA"/>
</dbReference>
<keyword evidence="2" id="KW-1185">Reference proteome</keyword>
<reference evidence="1 2" key="1">
    <citation type="journal article" date="2022" name="bioRxiv">
        <title>The genome of the oomycete Peronosclerospora sorghi, a cosmopolitan pathogen of maize and sorghum, is inflated with dispersed pseudogenes.</title>
        <authorList>
            <person name="Fletcher K."/>
            <person name="Martin F."/>
            <person name="Isakeit T."/>
            <person name="Cavanaugh K."/>
            <person name="Magill C."/>
            <person name="Michelmore R."/>
        </authorList>
    </citation>
    <scope>NUCLEOTIDE SEQUENCE [LARGE SCALE GENOMIC DNA]</scope>
    <source>
        <strain evidence="1">P6</strain>
    </source>
</reference>
<dbReference type="Proteomes" id="UP001163321">
    <property type="component" value="Chromosome 12"/>
</dbReference>
<evidence type="ECO:0000313" key="1">
    <source>
        <dbReference type="EMBL" id="KAI9919173.1"/>
    </source>
</evidence>
<sequence>MITTVSHHRDSLCDELHEAAPPRFKFISWKRQRSSSTSALAEAAGPSVGAIQEPTELPKALKQKVVAGNDAFETSLERLWRIVHERDAEDQEFEKERVNRVAMGFQMRIRKRIFEAGASSRSSVSCTRLKRIQSKCERFNKPKH</sequence>
<accession>A0ACC0WMP5</accession>
<protein>
    <submittedName>
        <fullName evidence="1">Uncharacterized protein</fullName>
    </submittedName>
</protein>
<proteinExistence type="predicted"/>
<evidence type="ECO:0000313" key="2">
    <source>
        <dbReference type="Proteomes" id="UP001163321"/>
    </source>
</evidence>
<comment type="caution">
    <text evidence="1">The sequence shown here is derived from an EMBL/GenBank/DDBJ whole genome shotgun (WGS) entry which is preliminary data.</text>
</comment>
<gene>
    <name evidence="1" type="ORF">PsorP6_011833</name>
</gene>